<reference evidence="2" key="1">
    <citation type="submission" date="2019-10" db="EMBL/GenBank/DDBJ databases">
        <authorList>
            <consortium name="DOE Joint Genome Institute"/>
            <person name="Kuo A."/>
            <person name="Miyauchi S."/>
            <person name="Kiss E."/>
            <person name="Drula E."/>
            <person name="Kohler A."/>
            <person name="Sanchez-Garcia M."/>
            <person name="Andreopoulos B."/>
            <person name="Barry K.W."/>
            <person name="Bonito G."/>
            <person name="Buee M."/>
            <person name="Carver A."/>
            <person name="Chen C."/>
            <person name="Cichocki N."/>
            <person name="Clum A."/>
            <person name="Culley D."/>
            <person name="Crous P.W."/>
            <person name="Fauchery L."/>
            <person name="Girlanda M."/>
            <person name="Hayes R."/>
            <person name="Keri Z."/>
            <person name="LaButti K."/>
            <person name="Lipzen A."/>
            <person name="Lombard V."/>
            <person name="Magnuson J."/>
            <person name="Maillard F."/>
            <person name="Morin E."/>
            <person name="Murat C."/>
            <person name="Nolan M."/>
            <person name="Ohm R."/>
            <person name="Pangilinan J."/>
            <person name="Pereira M."/>
            <person name="Perotto S."/>
            <person name="Peter M."/>
            <person name="Riley R."/>
            <person name="Sitrit Y."/>
            <person name="Stielow B."/>
            <person name="Szollosi G."/>
            <person name="Zifcakova L."/>
            <person name="Stursova M."/>
            <person name="Spatafora J.W."/>
            <person name="Tedersoo L."/>
            <person name="Vaario L.-M."/>
            <person name="Yamada A."/>
            <person name="Yan M."/>
            <person name="Wang P."/>
            <person name="Xu J."/>
            <person name="Bruns T."/>
            <person name="Baldrian P."/>
            <person name="Vilgalys R."/>
            <person name="Henrissat B."/>
            <person name="Grigoriev I.V."/>
            <person name="Hibbett D."/>
            <person name="Nagy L.G."/>
            <person name="Martin F.M."/>
        </authorList>
    </citation>
    <scope>NUCLEOTIDE SEQUENCE</scope>
    <source>
        <strain evidence="2">BED1</strain>
    </source>
</reference>
<feature type="region of interest" description="Disordered" evidence="1">
    <location>
        <begin position="427"/>
        <end position="502"/>
    </location>
</feature>
<dbReference type="EMBL" id="WHUW01000010">
    <property type="protein sequence ID" value="KAF8441674.1"/>
    <property type="molecule type" value="Genomic_DNA"/>
</dbReference>
<feature type="compositionally biased region" description="Low complexity" evidence="1">
    <location>
        <begin position="463"/>
        <end position="477"/>
    </location>
</feature>
<comment type="caution">
    <text evidence="2">The sequence shown here is derived from an EMBL/GenBank/DDBJ whole genome shotgun (WGS) entry which is preliminary data.</text>
</comment>
<feature type="compositionally biased region" description="Polar residues" evidence="1">
    <location>
        <begin position="200"/>
        <end position="209"/>
    </location>
</feature>
<protein>
    <submittedName>
        <fullName evidence="2">Uncharacterized protein</fullName>
    </submittedName>
</protein>
<feature type="compositionally biased region" description="Acidic residues" evidence="1">
    <location>
        <begin position="566"/>
        <end position="575"/>
    </location>
</feature>
<feature type="region of interest" description="Disordered" evidence="1">
    <location>
        <begin position="133"/>
        <end position="209"/>
    </location>
</feature>
<evidence type="ECO:0000256" key="1">
    <source>
        <dbReference type="SAM" id="MobiDB-lite"/>
    </source>
</evidence>
<evidence type="ECO:0000313" key="3">
    <source>
        <dbReference type="Proteomes" id="UP001194468"/>
    </source>
</evidence>
<organism evidence="2 3">
    <name type="scientific">Boletus edulis BED1</name>
    <dbReference type="NCBI Taxonomy" id="1328754"/>
    <lineage>
        <taxon>Eukaryota</taxon>
        <taxon>Fungi</taxon>
        <taxon>Dikarya</taxon>
        <taxon>Basidiomycota</taxon>
        <taxon>Agaricomycotina</taxon>
        <taxon>Agaricomycetes</taxon>
        <taxon>Agaricomycetidae</taxon>
        <taxon>Boletales</taxon>
        <taxon>Boletineae</taxon>
        <taxon>Boletaceae</taxon>
        <taxon>Boletoideae</taxon>
        <taxon>Boletus</taxon>
    </lineage>
</organism>
<reference evidence="2" key="2">
    <citation type="journal article" date="2020" name="Nat. Commun.">
        <title>Large-scale genome sequencing of mycorrhizal fungi provides insights into the early evolution of symbiotic traits.</title>
        <authorList>
            <person name="Miyauchi S."/>
            <person name="Kiss E."/>
            <person name="Kuo A."/>
            <person name="Drula E."/>
            <person name="Kohler A."/>
            <person name="Sanchez-Garcia M."/>
            <person name="Morin E."/>
            <person name="Andreopoulos B."/>
            <person name="Barry K.W."/>
            <person name="Bonito G."/>
            <person name="Buee M."/>
            <person name="Carver A."/>
            <person name="Chen C."/>
            <person name="Cichocki N."/>
            <person name="Clum A."/>
            <person name="Culley D."/>
            <person name="Crous P.W."/>
            <person name="Fauchery L."/>
            <person name="Girlanda M."/>
            <person name="Hayes R.D."/>
            <person name="Keri Z."/>
            <person name="LaButti K."/>
            <person name="Lipzen A."/>
            <person name="Lombard V."/>
            <person name="Magnuson J."/>
            <person name="Maillard F."/>
            <person name="Murat C."/>
            <person name="Nolan M."/>
            <person name="Ohm R.A."/>
            <person name="Pangilinan J."/>
            <person name="Pereira M.F."/>
            <person name="Perotto S."/>
            <person name="Peter M."/>
            <person name="Pfister S."/>
            <person name="Riley R."/>
            <person name="Sitrit Y."/>
            <person name="Stielow J.B."/>
            <person name="Szollosi G."/>
            <person name="Zifcakova L."/>
            <person name="Stursova M."/>
            <person name="Spatafora J.W."/>
            <person name="Tedersoo L."/>
            <person name="Vaario L.M."/>
            <person name="Yamada A."/>
            <person name="Yan M."/>
            <person name="Wang P."/>
            <person name="Xu J."/>
            <person name="Bruns T."/>
            <person name="Baldrian P."/>
            <person name="Vilgalys R."/>
            <person name="Dunand C."/>
            <person name="Henrissat B."/>
            <person name="Grigoriev I.V."/>
            <person name="Hibbett D."/>
            <person name="Nagy L.G."/>
            <person name="Martin F.M."/>
        </authorList>
    </citation>
    <scope>NUCLEOTIDE SEQUENCE</scope>
    <source>
        <strain evidence="2">BED1</strain>
    </source>
</reference>
<gene>
    <name evidence="2" type="ORF">L210DRAFT_3503653</name>
</gene>
<feature type="compositionally biased region" description="Low complexity" evidence="1">
    <location>
        <begin position="139"/>
        <end position="153"/>
    </location>
</feature>
<accession>A0AAD4GFZ4</accession>
<proteinExistence type="predicted"/>
<sequence>MSAEDAKISRIGLAADMQEWHERDAVLKTDSLAKRRAGWTTRTVREMIKRSLSEEDSFWEAKGHHIRGMEDYKVIHWSECYANHAVWTSGVDLKAEMKASDQEDQLCRAVFAASLSALLVKFELDSEHHVSSCVSLGDTSSSPSTTSVAPSFPKDLSPHQHPNPILPKHTPVSPASPSFPGGRARGRRGGRTGPTPPARNRSSTPLGVSQSDLEKFTDYCRSWYSIISYFIFLRCLFTPFDRYFDQDEAAGRIMTQTLANVAPSQRALYSRLQASVRSAYHASVNARRHAEFQAHICATQPGGSLMPHSRANPSGPMARKERFERLDRFVRTWCTMGMPGTKPFFEALWAVMRLQVLPEQLGGAGGNRIQWEVDDAVFKEAAGKDFMLEAIDVLKGVLAFEEVPSSGAKCSFGSHLPSSSLSIGNSISISTPSTSRAPKPSPISMATHSKRARAPSDPFLDMPALSHSLPSASSYSSGVTIPPPSIAENPEDGPSPQDPDVEEELQLAPLRSDVPSEEDDVYLRIWTTPSLPNPEYLSLLTVFPSFITRGSPPRFPISSHPRATDIEEGEEEGEEGKEIRYGTGSMWVSAKRRSDGYKGGLWTRFILWWRRVFC</sequence>
<evidence type="ECO:0000313" key="2">
    <source>
        <dbReference type="EMBL" id="KAF8441674.1"/>
    </source>
</evidence>
<dbReference type="AlphaFoldDB" id="A0AAD4GFZ4"/>
<name>A0AAD4GFZ4_BOLED</name>
<dbReference type="Proteomes" id="UP001194468">
    <property type="component" value="Unassembled WGS sequence"/>
</dbReference>
<feature type="region of interest" description="Disordered" evidence="1">
    <location>
        <begin position="554"/>
        <end position="577"/>
    </location>
</feature>
<keyword evidence="3" id="KW-1185">Reference proteome</keyword>